<dbReference type="AlphaFoldDB" id="A0A9D7STM0"/>
<reference evidence="1 2" key="1">
    <citation type="submission" date="2020-10" db="EMBL/GenBank/DDBJ databases">
        <title>Connecting structure to function with the recovery of over 1000 high-quality activated sludge metagenome-assembled genomes encoding full-length rRNA genes using long-read sequencing.</title>
        <authorList>
            <person name="Singleton C.M."/>
            <person name="Petriglieri F."/>
            <person name="Kristensen J.M."/>
            <person name="Kirkegaard R.H."/>
            <person name="Michaelsen T.Y."/>
            <person name="Andersen M.H."/>
            <person name="Karst S.M."/>
            <person name="Dueholm M.S."/>
            <person name="Nielsen P.H."/>
            <person name="Albertsen M."/>
        </authorList>
    </citation>
    <scope>NUCLEOTIDE SEQUENCE [LARGE SCALE GENOMIC DNA]</scope>
    <source>
        <strain evidence="1">Ribe_18-Q3-R11-54_MAXAC.273</strain>
    </source>
</reference>
<gene>
    <name evidence="1" type="ORF">IPP15_06495</name>
</gene>
<dbReference type="EMBL" id="JADKGY010000001">
    <property type="protein sequence ID" value="MBK9982066.1"/>
    <property type="molecule type" value="Genomic_DNA"/>
</dbReference>
<comment type="caution">
    <text evidence="1">The sequence shown here is derived from an EMBL/GenBank/DDBJ whole genome shotgun (WGS) entry which is preliminary data.</text>
</comment>
<evidence type="ECO:0000313" key="2">
    <source>
        <dbReference type="Proteomes" id="UP000808337"/>
    </source>
</evidence>
<sequence length="116" mass="13292">MSLKHQLQGVISGNGSVRNGEIVQTITDYPRGKKKAISAAEKTEFSEEQDAHILIENVREFLFANGFVNKKENNYYLPDLGIIFEDLHDENVLIEDGAFQFIDTVFFLMPSFYQKE</sequence>
<organism evidence="1 2">
    <name type="scientific">Candidatus Opimibacter skivensis</name>
    <dbReference type="NCBI Taxonomy" id="2982028"/>
    <lineage>
        <taxon>Bacteria</taxon>
        <taxon>Pseudomonadati</taxon>
        <taxon>Bacteroidota</taxon>
        <taxon>Saprospiria</taxon>
        <taxon>Saprospirales</taxon>
        <taxon>Saprospiraceae</taxon>
        <taxon>Candidatus Opimibacter</taxon>
    </lineage>
</organism>
<protein>
    <submittedName>
        <fullName evidence="1">Uncharacterized protein</fullName>
    </submittedName>
</protein>
<dbReference type="Pfam" id="PF18762">
    <property type="entry name" value="Kinase-PolyVal"/>
    <property type="match status" value="1"/>
</dbReference>
<name>A0A9D7STM0_9BACT</name>
<proteinExistence type="predicted"/>
<accession>A0A9D7STM0</accession>
<evidence type="ECO:0000313" key="1">
    <source>
        <dbReference type="EMBL" id="MBK9982066.1"/>
    </source>
</evidence>
<dbReference type="InterPro" id="IPR041055">
    <property type="entry name" value="Kinase-PolyVal"/>
</dbReference>
<dbReference type="Proteomes" id="UP000808337">
    <property type="component" value="Unassembled WGS sequence"/>
</dbReference>